<comment type="subcellular location">
    <subcellularLocation>
        <location evidence="1">Membrane</location>
    </subcellularLocation>
</comment>
<evidence type="ECO:0000256" key="2">
    <source>
        <dbReference type="ARBA" id="ARBA00022729"/>
    </source>
</evidence>
<dbReference type="SUPFAM" id="SSF48726">
    <property type="entry name" value="Immunoglobulin"/>
    <property type="match status" value="1"/>
</dbReference>
<accession>A0ABM0SAY9</accession>
<evidence type="ECO:0000256" key="4">
    <source>
        <dbReference type="ARBA" id="ARBA00023180"/>
    </source>
</evidence>
<feature type="domain" description="Ig-like" evidence="6">
    <location>
        <begin position="135"/>
        <end position="232"/>
    </location>
</feature>
<dbReference type="PANTHER" id="PTHR12080">
    <property type="entry name" value="SIGNALING LYMPHOCYTIC ACTIVATION MOLECULE"/>
    <property type="match status" value="1"/>
</dbReference>
<dbReference type="Gene3D" id="2.60.40.10">
    <property type="entry name" value="Immunoglobulins"/>
    <property type="match status" value="2"/>
</dbReference>
<keyword evidence="7" id="KW-1185">Reference proteome</keyword>
<keyword evidence="4" id="KW-0325">Glycoprotein</keyword>
<dbReference type="InterPro" id="IPR007110">
    <property type="entry name" value="Ig-like_dom"/>
</dbReference>
<evidence type="ECO:0000259" key="6">
    <source>
        <dbReference type="PROSITE" id="PS50835"/>
    </source>
</evidence>
<reference evidence="8" key="1">
    <citation type="submission" date="2025-08" db="UniProtKB">
        <authorList>
            <consortium name="RefSeq"/>
        </authorList>
    </citation>
    <scope>IDENTIFICATION</scope>
</reference>
<evidence type="ECO:0000256" key="3">
    <source>
        <dbReference type="ARBA" id="ARBA00023136"/>
    </source>
</evidence>
<dbReference type="PROSITE" id="PS50835">
    <property type="entry name" value="IG_LIKE"/>
    <property type="match status" value="1"/>
</dbReference>
<organism evidence="7 8">
    <name type="scientific">Galeopterus variegatus</name>
    <name type="common">Malayan flying lemur</name>
    <name type="synonym">Cynocephalus variegatus</name>
    <dbReference type="NCBI Taxonomy" id="482537"/>
    <lineage>
        <taxon>Eukaryota</taxon>
        <taxon>Metazoa</taxon>
        <taxon>Chordata</taxon>
        <taxon>Craniata</taxon>
        <taxon>Vertebrata</taxon>
        <taxon>Euteleostomi</taxon>
        <taxon>Mammalia</taxon>
        <taxon>Eutheria</taxon>
        <taxon>Euarchontoglires</taxon>
        <taxon>Dermoptera</taxon>
        <taxon>Cynocephalidae</taxon>
        <taxon>Galeopterus</taxon>
    </lineage>
</organism>
<dbReference type="GeneID" id="103607286"/>
<dbReference type="InterPro" id="IPR036179">
    <property type="entry name" value="Ig-like_dom_sf"/>
</dbReference>
<sequence>MGPPAQLLFLLLLLQSQEGNAVSQSSSTPLIVNGVLGESVTLHLKFPAEETVEAIIWLYNGKSIAFIKARGAGSPLIHVTDEKRRERMNFTRSYSLQLSNLTMADTGSYGAQITTETFTFLFTYILRIFMRLPKPQVRVDSIISENRTCSATLRCSVEEGGETIVYKWTPMGPGAVVSEEGSVLRDSWSLYDLDQTYTFTALNPVSSVNATLILAAQLCAGSKEAESTYCPVKWIFLGKGIFLLVLLGILGTWHIQTQVLSNSLGLTQGYKRPPVPQKSQAMTRNSSPATQGYLVARKGRILNRVFELKGELQALFQENKRLDFAECFGDVEWLQTLASLAHTFDPTSQLDKSFCKALKKMYELK</sequence>
<dbReference type="Proteomes" id="UP000694923">
    <property type="component" value="Unplaced"/>
</dbReference>
<feature type="signal peptide" evidence="5">
    <location>
        <begin position="1"/>
        <end position="21"/>
    </location>
</feature>
<evidence type="ECO:0000256" key="5">
    <source>
        <dbReference type="SAM" id="SignalP"/>
    </source>
</evidence>
<dbReference type="RefSeq" id="XP_008590030.1">
    <property type="nucleotide sequence ID" value="XM_008591808.1"/>
</dbReference>
<proteinExistence type="predicted"/>
<evidence type="ECO:0000313" key="8">
    <source>
        <dbReference type="RefSeq" id="XP_008590030.1"/>
    </source>
</evidence>
<keyword evidence="3" id="KW-0472">Membrane</keyword>
<name>A0ABM0SAY9_GALVR</name>
<dbReference type="PANTHER" id="PTHR12080:SF97">
    <property type="entry name" value="IG-LIKE DOMAIN-CONTAINING PROTEIN"/>
    <property type="match status" value="1"/>
</dbReference>
<dbReference type="InterPro" id="IPR013783">
    <property type="entry name" value="Ig-like_fold"/>
</dbReference>
<keyword evidence="2 5" id="KW-0732">Signal</keyword>
<feature type="chain" id="PRO_5046805385" evidence="5">
    <location>
        <begin position="22"/>
        <end position="365"/>
    </location>
</feature>
<dbReference type="InterPro" id="IPR015631">
    <property type="entry name" value="CD2/SLAM_rcpt"/>
</dbReference>
<protein>
    <submittedName>
        <fullName evidence="8">SLAM family member 6-like</fullName>
    </submittedName>
</protein>
<evidence type="ECO:0000256" key="1">
    <source>
        <dbReference type="ARBA" id="ARBA00004370"/>
    </source>
</evidence>
<evidence type="ECO:0000313" key="7">
    <source>
        <dbReference type="Proteomes" id="UP000694923"/>
    </source>
</evidence>
<gene>
    <name evidence="8" type="primary">LOC103607286</name>
</gene>